<dbReference type="OrthoDB" id="6192129at2"/>
<evidence type="ECO:0000313" key="10">
    <source>
        <dbReference type="EMBL" id="EIC22830.1"/>
    </source>
</evidence>
<dbReference type="eggNOG" id="COG2135">
    <property type="taxonomic scope" value="Bacteria"/>
</dbReference>
<name>H8YWK4_9GAMM</name>
<dbReference type="SUPFAM" id="SSF143081">
    <property type="entry name" value="BB1717-like"/>
    <property type="match status" value="1"/>
</dbReference>
<dbReference type="GO" id="GO:0008233">
    <property type="term" value="F:peptidase activity"/>
    <property type="evidence" value="ECO:0007669"/>
    <property type="project" value="UniProtKB-KW"/>
</dbReference>
<evidence type="ECO:0000313" key="11">
    <source>
        <dbReference type="Proteomes" id="UP000002964"/>
    </source>
</evidence>
<accession>H8YWK4</accession>
<dbReference type="AlphaFoldDB" id="H8YWK4"/>
<dbReference type="InterPro" id="IPR036590">
    <property type="entry name" value="SRAP-like"/>
</dbReference>
<keyword evidence="11" id="KW-1185">Reference proteome</keyword>
<keyword evidence="3" id="KW-0227">DNA damage</keyword>
<evidence type="ECO:0000256" key="8">
    <source>
        <dbReference type="RuleBase" id="RU364100"/>
    </source>
</evidence>
<feature type="compositionally biased region" description="Basic and acidic residues" evidence="9">
    <location>
        <begin position="214"/>
        <end position="229"/>
    </location>
</feature>
<dbReference type="PANTHER" id="PTHR13604:SF0">
    <property type="entry name" value="ABASIC SITE PROCESSING PROTEIN HMCES"/>
    <property type="match status" value="1"/>
</dbReference>
<dbReference type="Gene3D" id="3.90.1680.10">
    <property type="entry name" value="SOS response associated peptidase-like"/>
    <property type="match status" value="1"/>
</dbReference>
<keyword evidence="7" id="KW-0456">Lyase</keyword>
<dbReference type="GO" id="GO:0003697">
    <property type="term" value="F:single-stranded DNA binding"/>
    <property type="evidence" value="ECO:0007669"/>
    <property type="project" value="InterPro"/>
</dbReference>
<evidence type="ECO:0000256" key="4">
    <source>
        <dbReference type="ARBA" id="ARBA00022801"/>
    </source>
</evidence>
<sequence>MCGRFAQCFDVQATADWLEAEPPAEVPSARYNIAPGSPILACRLGADGQRELAAFHWGLLPSWAKDRKLGFKNFNARAETVAEKPSFRAAFRQRRCLIPVDAFYEWKTSPGGKQPIAFHRRDEQVMSFAGLWEHWIDPASGETIESASIIVTQANALIEAVHDRMPVILDSEHWAPWLDPGNQDKAGLTALLQPCPEDLLLGYPVDRAVGNPRFDRPDCLMPKDPRLGERTQPAASAS</sequence>
<dbReference type="GO" id="GO:0006508">
    <property type="term" value="P:proteolysis"/>
    <property type="evidence" value="ECO:0007669"/>
    <property type="project" value="UniProtKB-KW"/>
</dbReference>
<dbReference type="EMBL" id="JH603168">
    <property type="protein sequence ID" value="EIC22830.1"/>
    <property type="molecule type" value="Genomic_DNA"/>
</dbReference>
<protein>
    <recommendedName>
        <fullName evidence="8">Abasic site processing protein</fullName>
        <ecNumber evidence="8">3.4.-.-</ecNumber>
    </recommendedName>
</protein>
<evidence type="ECO:0000256" key="7">
    <source>
        <dbReference type="ARBA" id="ARBA00023239"/>
    </source>
</evidence>
<dbReference type="RefSeq" id="WP_009146915.1">
    <property type="nucleotide sequence ID" value="NZ_CP121471.1"/>
</dbReference>
<evidence type="ECO:0000256" key="5">
    <source>
        <dbReference type="ARBA" id="ARBA00023124"/>
    </source>
</evidence>
<evidence type="ECO:0000256" key="2">
    <source>
        <dbReference type="ARBA" id="ARBA00022670"/>
    </source>
</evidence>
<comment type="similarity">
    <text evidence="1 8">Belongs to the SOS response-associated peptidase family.</text>
</comment>
<evidence type="ECO:0000256" key="1">
    <source>
        <dbReference type="ARBA" id="ARBA00008136"/>
    </source>
</evidence>
<dbReference type="GO" id="GO:0016829">
    <property type="term" value="F:lyase activity"/>
    <property type="evidence" value="ECO:0007669"/>
    <property type="project" value="UniProtKB-KW"/>
</dbReference>
<reference evidence="11" key="1">
    <citation type="submission" date="2011-06" db="EMBL/GenBank/DDBJ databases">
        <authorList>
            <consortium name="US DOE Joint Genome Institute (JGI-PGF)"/>
            <person name="Lucas S."/>
            <person name="Han J."/>
            <person name="Lapidus A."/>
            <person name="Cheng J.-F."/>
            <person name="Goodwin L."/>
            <person name="Pitluck S."/>
            <person name="Peters L."/>
            <person name="Land M.L."/>
            <person name="Hauser L."/>
            <person name="Vogl K."/>
            <person name="Liu Z."/>
            <person name="Overmann J."/>
            <person name="Frigaard N.-U."/>
            <person name="Bryant D.A."/>
            <person name="Woyke T.J."/>
        </authorList>
    </citation>
    <scope>NUCLEOTIDE SEQUENCE [LARGE SCALE GENOMIC DNA]</scope>
    <source>
        <strain evidence="11">970</strain>
    </source>
</reference>
<keyword evidence="5" id="KW-0190">Covalent protein-DNA linkage</keyword>
<proteinExistence type="inferred from homology"/>
<dbReference type="EC" id="3.4.-.-" evidence="8"/>
<dbReference type="HOGENOM" id="CLU_035990_6_2_6"/>
<evidence type="ECO:0000256" key="9">
    <source>
        <dbReference type="SAM" id="MobiDB-lite"/>
    </source>
</evidence>
<dbReference type="InterPro" id="IPR003738">
    <property type="entry name" value="SRAP"/>
</dbReference>
<gene>
    <name evidence="10" type="ORF">Thi970DRAFT_00465</name>
</gene>
<keyword evidence="2 8" id="KW-0645">Protease</keyword>
<dbReference type="Proteomes" id="UP000002964">
    <property type="component" value="Unassembled WGS sequence"/>
</dbReference>
<evidence type="ECO:0000256" key="3">
    <source>
        <dbReference type="ARBA" id="ARBA00022763"/>
    </source>
</evidence>
<organism evidence="10 11">
    <name type="scientific">Thiorhodovibrio frisius</name>
    <dbReference type="NCBI Taxonomy" id="631362"/>
    <lineage>
        <taxon>Bacteria</taxon>
        <taxon>Pseudomonadati</taxon>
        <taxon>Pseudomonadota</taxon>
        <taxon>Gammaproteobacteria</taxon>
        <taxon>Chromatiales</taxon>
        <taxon>Chromatiaceae</taxon>
        <taxon>Thiorhodovibrio</taxon>
    </lineage>
</organism>
<dbReference type="GO" id="GO:0106300">
    <property type="term" value="P:protein-DNA covalent cross-linking repair"/>
    <property type="evidence" value="ECO:0007669"/>
    <property type="project" value="InterPro"/>
</dbReference>
<evidence type="ECO:0000256" key="6">
    <source>
        <dbReference type="ARBA" id="ARBA00023125"/>
    </source>
</evidence>
<reference evidence="10 11" key="2">
    <citation type="submission" date="2011-11" db="EMBL/GenBank/DDBJ databases">
        <authorList>
            <consortium name="US DOE Joint Genome Institute"/>
            <person name="Lucas S."/>
            <person name="Han J."/>
            <person name="Lapidus A."/>
            <person name="Cheng J.-F."/>
            <person name="Goodwin L."/>
            <person name="Pitluck S."/>
            <person name="Peters L."/>
            <person name="Ovchinnikova G."/>
            <person name="Zhang X."/>
            <person name="Detter J.C."/>
            <person name="Han C."/>
            <person name="Tapia R."/>
            <person name="Land M."/>
            <person name="Hauser L."/>
            <person name="Kyrpides N."/>
            <person name="Ivanova N."/>
            <person name="Pagani I."/>
            <person name="Vogl K."/>
            <person name="Liu Z."/>
            <person name="Overmann J."/>
            <person name="Frigaard N.-U."/>
            <person name="Bryant D."/>
            <person name="Woyke T."/>
        </authorList>
    </citation>
    <scope>NUCLEOTIDE SEQUENCE [LARGE SCALE GENOMIC DNA]</scope>
    <source>
        <strain evidence="10 11">970</strain>
    </source>
</reference>
<dbReference type="PANTHER" id="PTHR13604">
    <property type="entry name" value="DC12-RELATED"/>
    <property type="match status" value="1"/>
</dbReference>
<feature type="region of interest" description="Disordered" evidence="9">
    <location>
        <begin position="214"/>
        <end position="238"/>
    </location>
</feature>
<dbReference type="Pfam" id="PF02586">
    <property type="entry name" value="SRAP"/>
    <property type="match status" value="1"/>
</dbReference>
<keyword evidence="6" id="KW-0238">DNA-binding</keyword>
<dbReference type="STRING" id="631362.Thi970DRAFT_00465"/>
<keyword evidence="4 8" id="KW-0378">Hydrolase</keyword>